<comment type="function">
    <text evidence="9">Role in flagellar biosynthesis.</text>
</comment>
<dbReference type="EMBL" id="KM886868">
    <property type="protein sequence ID" value="AJA34196.1"/>
    <property type="molecule type" value="Genomic_DNA"/>
</dbReference>
<evidence type="ECO:0000256" key="1">
    <source>
        <dbReference type="ARBA" id="ARBA00004651"/>
    </source>
</evidence>
<evidence type="ECO:0000256" key="7">
    <source>
        <dbReference type="ARBA" id="ARBA00023136"/>
    </source>
</evidence>
<comment type="similarity">
    <text evidence="2 9">Belongs to the FliQ/MopD/SpaQ family.</text>
</comment>
<keyword evidence="10" id="KW-0282">Flagellum</keyword>
<feature type="transmembrane region" description="Helical" evidence="9">
    <location>
        <begin position="55"/>
        <end position="76"/>
    </location>
</feature>
<evidence type="ECO:0000256" key="5">
    <source>
        <dbReference type="ARBA" id="ARBA00022692"/>
    </source>
</evidence>
<dbReference type="Pfam" id="PF01313">
    <property type="entry name" value="Bac_export_3"/>
    <property type="match status" value="1"/>
</dbReference>
<keyword evidence="4 9" id="KW-1003">Cell membrane</keyword>
<dbReference type="GO" id="GO:0005886">
    <property type="term" value="C:plasma membrane"/>
    <property type="evidence" value="ECO:0007669"/>
    <property type="project" value="UniProtKB-SubCell"/>
</dbReference>
<protein>
    <recommendedName>
        <fullName evidence="3 9">Flagellar biosynthetic protein FliQ</fullName>
    </recommendedName>
</protein>
<keyword evidence="8 9" id="KW-0975">Bacterial flagellum</keyword>
<dbReference type="NCBIfam" id="TIGR01402">
    <property type="entry name" value="fliQ"/>
    <property type="match status" value="1"/>
</dbReference>
<reference evidence="10" key="1">
    <citation type="journal article" date="2014" name="Appl. Environ. Microbiol.">
        <title>Detection and genomic characterization of motility in Lactobacillus curvatus: confirmation of motility in a species outside the Lactobacillus salivarius clade.</title>
        <authorList>
            <person name="Cousin F.J."/>
            <person name="Lynch S.M."/>
            <person name="Harris H.M."/>
            <person name="McCann A."/>
            <person name="Lynch D.B."/>
            <person name="Neville B.A."/>
            <person name="Irisawa T."/>
            <person name="Okada S."/>
            <person name="Endo A."/>
            <person name="O'Toole P.W."/>
        </authorList>
    </citation>
    <scope>NUCLEOTIDE SEQUENCE</scope>
    <source>
        <strain evidence="10">DSM 19972</strain>
    </source>
</reference>
<gene>
    <name evidence="9 10" type="primary">fliQ</name>
</gene>
<evidence type="ECO:0000256" key="2">
    <source>
        <dbReference type="ARBA" id="ARBA00006156"/>
    </source>
</evidence>
<evidence type="ECO:0000313" key="10">
    <source>
        <dbReference type="EMBL" id="AJA34196.1"/>
    </source>
</evidence>
<keyword evidence="6 9" id="KW-1133">Transmembrane helix</keyword>
<dbReference type="PANTHER" id="PTHR34040">
    <property type="entry name" value="FLAGELLAR BIOSYNTHETIC PROTEIN FLIQ"/>
    <property type="match status" value="1"/>
</dbReference>
<feature type="transmembrane region" description="Helical" evidence="9">
    <location>
        <begin position="14"/>
        <end position="35"/>
    </location>
</feature>
<dbReference type="AlphaFoldDB" id="A0A0A7RG27"/>
<dbReference type="GO" id="GO:0009425">
    <property type="term" value="C:bacterial-type flagellum basal body"/>
    <property type="evidence" value="ECO:0007669"/>
    <property type="project" value="UniProtKB-SubCell"/>
</dbReference>
<dbReference type="GO" id="GO:0044780">
    <property type="term" value="P:bacterial-type flagellum assembly"/>
    <property type="evidence" value="ECO:0007669"/>
    <property type="project" value="InterPro"/>
</dbReference>
<dbReference type="InterPro" id="IPR002191">
    <property type="entry name" value="Bac_export_3"/>
</dbReference>
<keyword evidence="5 9" id="KW-0812">Transmembrane</keyword>
<evidence type="ECO:0000256" key="8">
    <source>
        <dbReference type="ARBA" id="ARBA00023143"/>
    </source>
</evidence>
<dbReference type="PRINTS" id="PR00952">
    <property type="entry name" value="TYPE3IMQPROT"/>
</dbReference>
<evidence type="ECO:0000256" key="6">
    <source>
        <dbReference type="ARBA" id="ARBA00022989"/>
    </source>
</evidence>
<proteinExistence type="inferred from homology"/>
<keyword evidence="10" id="KW-0966">Cell projection</keyword>
<dbReference type="PANTHER" id="PTHR34040:SF2">
    <property type="entry name" value="FLAGELLAR BIOSYNTHETIC PROTEIN FLIQ"/>
    <property type="match status" value="1"/>
</dbReference>
<evidence type="ECO:0000256" key="4">
    <source>
        <dbReference type="ARBA" id="ARBA00022475"/>
    </source>
</evidence>
<keyword evidence="10" id="KW-0969">Cilium</keyword>
<evidence type="ECO:0000256" key="3">
    <source>
        <dbReference type="ARBA" id="ARBA00021718"/>
    </source>
</evidence>
<dbReference type="PIRSF" id="PIRSF004669">
    <property type="entry name" value="FliQ"/>
    <property type="match status" value="1"/>
</dbReference>
<dbReference type="InterPro" id="IPR006305">
    <property type="entry name" value="FliQ"/>
</dbReference>
<evidence type="ECO:0000256" key="9">
    <source>
        <dbReference type="RuleBase" id="RU364090"/>
    </source>
</evidence>
<keyword evidence="7 9" id="KW-0472">Membrane</keyword>
<comment type="subcellular location">
    <subcellularLocation>
        <location evidence="1 9">Cell membrane</location>
        <topology evidence="1">Multi-pass membrane protein</topology>
    </subcellularLocation>
    <subcellularLocation>
        <location evidence="9">Bacterial flagellum basal body</location>
    </subcellularLocation>
</comment>
<dbReference type="GO" id="GO:0009306">
    <property type="term" value="P:protein secretion"/>
    <property type="evidence" value="ECO:0007669"/>
    <property type="project" value="InterPro"/>
</dbReference>
<organism evidence="10">
    <name type="scientific">Liquorilactobacillus oeni</name>
    <dbReference type="NCBI Taxonomy" id="303241"/>
    <lineage>
        <taxon>Bacteria</taxon>
        <taxon>Bacillati</taxon>
        <taxon>Bacillota</taxon>
        <taxon>Bacilli</taxon>
        <taxon>Lactobacillales</taxon>
        <taxon>Lactobacillaceae</taxon>
        <taxon>Liquorilactobacillus</taxon>
    </lineage>
</organism>
<sequence length="87" mass="9571">MSVEVVLQVIRDAFIRIILIAGPAVGMAMIVGLIISVFQATTQIQEQTLSFVPKLIAIFATMVLAGNFMLTILLEFTKSIFRMIAKL</sequence>
<accession>A0A0A7RG27</accession>
<name>A0A0A7RG27_9LACO</name>